<dbReference type="GO" id="GO:0003677">
    <property type="term" value="F:DNA binding"/>
    <property type="evidence" value="ECO:0007669"/>
    <property type="project" value="InterPro"/>
</dbReference>
<dbReference type="Pfam" id="PF01527">
    <property type="entry name" value="HTH_Tnp_1"/>
    <property type="match status" value="1"/>
</dbReference>
<organism evidence="2 3">
    <name type="scientific">Paenibacillus glucanolyticus</name>
    <dbReference type="NCBI Taxonomy" id="59843"/>
    <lineage>
        <taxon>Bacteria</taxon>
        <taxon>Bacillati</taxon>
        <taxon>Bacillota</taxon>
        <taxon>Bacilli</taxon>
        <taxon>Bacillales</taxon>
        <taxon>Paenibacillaceae</taxon>
        <taxon>Paenibacillus</taxon>
    </lineage>
</organism>
<keyword evidence="3" id="KW-1185">Reference proteome</keyword>
<name>A0A163GRZ7_9BACL</name>
<dbReference type="AlphaFoldDB" id="A0A163GRZ7"/>
<dbReference type="SUPFAM" id="SSF46689">
    <property type="entry name" value="Homeodomain-like"/>
    <property type="match status" value="1"/>
</dbReference>
<evidence type="ECO:0000313" key="1">
    <source>
        <dbReference type="EMBL" id="KZS44773.1"/>
    </source>
</evidence>
<dbReference type="EMBL" id="LWMH01000001">
    <property type="protein sequence ID" value="KZS44773.1"/>
    <property type="molecule type" value="Genomic_DNA"/>
</dbReference>
<evidence type="ECO:0000313" key="3">
    <source>
        <dbReference type="Proteomes" id="UP000076796"/>
    </source>
</evidence>
<protein>
    <submittedName>
        <fullName evidence="2">Transposase</fullName>
    </submittedName>
</protein>
<sequence>MSAKKGQTFNRYSEETKKEAVRLRVEEGWAYSQIMKKFGIKSESQIITWVRKNQNGESFEDYRGRWTKKHFSSAEEENAYLKAQVEYLKKLNPNLHGEESWISKPGASPFEK</sequence>
<gene>
    <name evidence="1" type="ORF">AWU65_01925</name>
    <name evidence="2" type="ORF">AWU65_03825</name>
</gene>
<comment type="caution">
    <text evidence="2">The sequence shown here is derived from an EMBL/GenBank/DDBJ whole genome shotgun (WGS) entry which is preliminary data.</text>
</comment>
<dbReference type="InterPro" id="IPR009057">
    <property type="entry name" value="Homeodomain-like_sf"/>
</dbReference>
<dbReference type="GO" id="GO:0004803">
    <property type="term" value="F:transposase activity"/>
    <property type="evidence" value="ECO:0007669"/>
    <property type="project" value="InterPro"/>
</dbReference>
<proteinExistence type="predicted"/>
<dbReference type="InterPro" id="IPR002514">
    <property type="entry name" value="Transposase_8"/>
</dbReference>
<dbReference type="EMBL" id="LWMH01000001">
    <property type="protein sequence ID" value="KZS45120.1"/>
    <property type="molecule type" value="Genomic_DNA"/>
</dbReference>
<dbReference type="Proteomes" id="UP000076796">
    <property type="component" value="Unassembled WGS sequence"/>
</dbReference>
<accession>A0A163GRZ7</accession>
<evidence type="ECO:0000313" key="2">
    <source>
        <dbReference type="EMBL" id="KZS45120.1"/>
    </source>
</evidence>
<reference evidence="2" key="1">
    <citation type="journal article" date="2016" name="Genome Announc.">
        <title>Draft genomes of two strains of Paenibacillus glucanolyticus with capability to degrade lignocellulose.</title>
        <authorList>
            <person name="Mathews S.L."/>
            <person name="Pawlak J."/>
            <person name="Grunden A.M."/>
        </authorList>
    </citation>
    <scope>NUCLEOTIDE SEQUENCE [LARGE SCALE GENOMIC DNA]</scope>
    <source>
        <strain evidence="2">SLM1</strain>
    </source>
</reference>
<dbReference type="GO" id="GO:0006313">
    <property type="term" value="P:DNA transposition"/>
    <property type="evidence" value="ECO:0007669"/>
    <property type="project" value="InterPro"/>
</dbReference>